<dbReference type="InterPro" id="IPR003918">
    <property type="entry name" value="NADH_UbQ_OxRdtase"/>
</dbReference>
<dbReference type="AlphaFoldDB" id="A0A839RQY4"/>
<keyword evidence="5" id="KW-0560">Oxidoreductase</keyword>
<dbReference type="GO" id="GO:0005886">
    <property type="term" value="C:plasma membrane"/>
    <property type="evidence" value="ECO:0007669"/>
    <property type="project" value="UniProtKB-SubCell"/>
</dbReference>
<evidence type="ECO:0000259" key="9">
    <source>
        <dbReference type="Pfam" id="PF00361"/>
    </source>
</evidence>
<evidence type="ECO:0000256" key="6">
    <source>
        <dbReference type="ARBA" id="ARBA00023136"/>
    </source>
</evidence>
<evidence type="ECO:0000256" key="2">
    <source>
        <dbReference type="ARBA" id="ARBA00022475"/>
    </source>
</evidence>
<feature type="transmembrane region" description="Helical" evidence="8">
    <location>
        <begin position="235"/>
        <end position="253"/>
    </location>
</feature>
<keyword evidence="10" id="KW-0456">Lyase</keyword>
<comment type="caution">
    <text evidence="10">The sequence shown here is derived from an EMBL/GenBank/DDBJ whole genome shotgun (WGS) entry which is preliminary data.</text>
</comment>
<feature type="transmembrane region" description="Helical" evidence="8">
    <location>
        <begin position="201"/>
        <end position="223"/>
    </location>
</feature>
<reference evidence="10 11" key="1">
    <citation type="submission" date="2020-08" db="EMBL/GenBank/DDBJ databases">
        <title>Sequencing the genomes of 1000 actinobacteria strains.</title>
        <authorList>
            <person name="Klenk H.-P."/>
        </authorList>
    </citation>
    <scope>NUCLEOTIDE SEQUENCE [LARGE SCALE GENOMIC DNA]</scope>
    <source>
        <strain evidence="10 11">DSM 45258</strain>
    </source>
</reference>
<keyword evidence="4 8" id="KW-1133">Transmembrane helix</keyword>
<keyword evidence="6 8" id="KW-0472">Membrane</keyword>
<evidence type="ECO:0000256" key="5">
    <source>
        <dbReference type="ARBA" id="ARBA00023002"/>
    </source>
</evidence>
<evidence type="ECO:0000256" key="1">
    <source>
        <dbReference type="ARBA" id="ARBA00004651"/>
    </source>
</evidence>
<feature type="transmembrane region" description="Helical" evidence="8">
    <location>
        <begin position="356"/>
        <end position="375"/>
    </location>
</feature>
<dbReference type="OrthoDB" id="9768329at2"/>
<dbReference type="GO" id="GO:0008137">
    <property type="term" value="F:NADH dehydrogenase (ubiquinone) activity"/>
    <property type="evidence" value="ECO:0007669"/>
    <property type="project" value="InterPro"/>
</dbReference>
<feature type="transmembrane region" description="Helical" evidence="8">
    <location>
        <begin position="317"/>
        <end position="335"/>
    </location>
</feature>
<dbReference type="EMBL" id="JACHWS010000003">
    <property type="protein sequence ID" value="MBB3038638.1"/>
    <property type="molecule type" value="Genomic_DNA"/>
</dbReference>
<feature type="transmembrane region" description="Helical" evidence="8">
    <location>
        <begin position="77"/>
        <end position="97"/>
    </location>
</feature>
<feature type="transmembrane region" description="Helical" evidence="8">
    <location>
        <begin position="567"/>
        <end position="590"/>
    </location>
</feature>
<feature type="transmembrane region" description="Helical" evidence="8">
    <location>
        <begin position="36"/>
        <end position="57"/>
    </location>
</feature>
<feature type="transmembrane region" description="Helical" evidence="8">
    <location>
        <begin position="265"/>
        <end position="285"/>
    </location>
</feature>
<feature type="transmembrane region" description="Helical" evidence="8">
    <location>
        <begin position="6"/>
        <end position="24"/>
    </location>
</feature>
<dbReference type="GO" id="GO:0016829">
    <property type="term" value="F:lyase activity"/>
    <property type="evidence" value="ECO:0007669"/>
    <property type="project" value="UniProtKB-KW"/>
</dbReference>
<keyword evidence="2" id="KW-1003">Cell membrane</keyword>
<dbReference type="RefSeq" id="WP_064440545.1">
    <property type="nucleotide sequence ID" value="NZ_BDDI01000008.1"/>
</dbReference>
<comment type="subcellular location">
    <subcellularLocation>
        <location evidence="1">Cell membrane</location>
        <topology evidence="1">Multi-pass membrane protein</topology>
    </subcellularLocation>
    <subcellularLocation>
        <location evidence="7">Membrane</location>
        <topology evidence="7">Multi-pass membrane protein</topology>
    </subcellularLocation>
</comment>
<dbReference type="GO" id="GO:0042773">
    <property type="term" value="P:ATP synthesis coupled electron transport"/>
    <property type="evidence" value="ECO:0007669"/>
    <property type="project" value="InterPro"/>
</dbReference>
<accession>A0A839RQY4</accession>
<feature type="transmembrane region" description="Helical" evidence="8">
    <location>
        <begin position="292"/>
        <end position="311"/>
    </location>
</feature>
<dbReference type="Proteomes" id="UP000567922">
    <property type="component" value="Unassembled WGS sequence"/>
</dbReference>
<dbReference type="PRINTS" id="PR01437">
    <property type="entry name" value="NUOXDRDTASE4"/>
</dbReference>
<gene>
    <name evidence="10" type="ORF">FHU29_003107</name>
</gene>
<dbReference type="InterPro" id="IPR052175">
    <property type="entry name" value="ComplexI-like_HydComp"/>
</dbReference>
<evidence type="ECO:0000313" key="10">
    <source>
        <dbReference type="EMBL" id="MBB3038638.1"/>
    </source>
</evidence>
<feature type="transmembrane region" description="Helical" evidence="8">
    <location>
        <begin position="433"/>
        <end position="453"/>
    </location>
</feature>
<protein>
    <submittedName>
        <fullName evidence="10">Formate hydrogenlyase subunit 3/multisubunit Na+/H+ antiporter MnhD subunit</fullName>
    </submittedName>
</protein>
<dbReference type="GO" id="GO:0016491">
    <property type="term" value="F:oxidoreductase activity"/>
    <property type="evidence" value="ECO:0007669"/>
    <property type="project" value="UniProtKB-KW"/>
</dbReference>
<evidence type="ECO:0000256" key="7">
    <source>
        <dbReference type="RuleBase" id="RU000320"/>
    </source>
</evidence>
<evidence type="ECO:0000256" key="3">
    <source>
        <dbReference type="ARBA" id="ARBA00022692"/>
    </source>
</evidence>
<feature type="transmembrane region" description="Helical" evidence="8">
    <location>
        <begin position="104"/>
        <end position="124"/>
    </location>
</feature>
<feature type="transmembrane region" description="Helical" evidence="8">
    <location>
        <begin position="159"/>
        <end position="181"/>
    </location>
</feature>
<evidence type="ECO:0000256" key="8">
    <source>
        <dbReference type="SAM" id="Phobius"/>
    </source>
</evidence>
<feature type="transmembrane region" description="Helical" evidence="8">
    <location>
        <begin position="130"/>
        <end position="147"/>
    </location>
</feature>
<feature type="transmembrane region" description="Helical" evidence="8">
    <location>
        <begin position="473"/>
        <end position="494"/>
    </location>
</feature>
<dbReference type="PANTHER" id="PTHR42682:SF4">
    <property type="entry name" value="NADH-UBIQUINONE_PLASTOQUINONE"/>
    <property type="match status" value="1"/>
</dbReference>
<organism evidence="10 11">
    <name type="scientific">Hoyosella altamirensis</name>
    <dbReference type="NCBI Taxonomy" id="616997"/>
    <lineage>
        <taxon>Bacteria</taxon>
        <taxon>Bacillati</taxon>
        <taxon>Actinomycetota</taxon>
        <taxon>Actinomycetes</taxon>
        <taxon>Mycobacteriales</taxon>
        <taxon>Hoyosellaceae</taxon>
        <taxon>Hoyosella</taxon>
    </lineage>
</organism>
<keyword evidence="11" id="KW-1185">Reference proteome</keyword>
<feature type="domain" description="NADH:quinone oxidoreductase/Mrp antiporter transmembrane" evidence="9">
    <location>
        <begin position="124"/>
        <end position="344"/>
    </location>
</feature>
<dbReference type="Pfam" id="PF00361">
    <property type="entry name" value="Proton_antipo_M"/>
    <property type="match status" value="1"/>
</dbReference>
<evidence type="ECO:0000313" key="11">
    <source>
        <dbReference type="Proteomes" id="UP000567922"/>
    </source>
</evidence>
<dbReference type="PANTHER" id="PTHR42682">
    <property type="entry name" value="HYDROGENASE-4 COMPONENT F"/>
    <property type="match status" value="1"/>
</dbReference>
<name>A0A839RQY4_9ACTN</name>
<keyword evidence="3 7" id="KW-0812">Transmembrane</keyword>
<dbReference type="InterPro" id="IPR001750">
    <property type="entry name" value="ND/Mrp_TM"/>
</dbReference>
<proteinExistence type="predicted"/>
<evidence type="ECO:0000256" key="4">
    <source>
        <dbReference type="ARBA" id="ARBA00022989"/>
    </source>
</evidence>
<sequence>MTVLWVSAILLPVLTVAALGLAGLGGAHMAANGREFIAKYSALALLPFGALALVGPRAGPIELPWLLLGTHLTVDDVGRPLLLVAVLLYAAALIATYSSRTERAPVLAGFLLSSFLGNALVFVAADTVTFYLGFTVMSLSAYGLVIHEGTATAVRAGRIYIVLTLLGEMATLAALMMVVDAGGLLIADAPSAVARSGRTELIVLLLLVGFGVKAGTVPLHVWLPLAHPAAPPPASAVLSGTMIKAGLVGWLRFLPLGEVAMPGWGQALVVLALVGAFAALVPGLLQNDTKVALAYSSISQMGFLAVLVGAALAEPEIASACVLAAVVYAVHHGLAKGGLFLGVTVWRTHGDGWVRWWVIGGLCLLALAVAGAPFGSGAVAKYAAKEAIEPVGLLGVELADLLPLVATVSTLLLLRAGWLLLTGSRDRAWGVDGALLSWSVLIVGGTVMTWLLAVQWTPLISVPGREGSALWDATWPILVGLGLAALAWLLTHWGRTAALASLLRRWTIPPGDLLVAEERLARGIVGVVIRGADYVTGRSSVWAAGIAATTHRIPPPMAALENIERRLASWVASGVVVLLLGGAMVLMVVLR</sequence>
<feature type="transmembrane region" description="Helical" evidence="8">
    <location>
        <begin position="401"/>
        <end position="421"/>
    </location>
</feature>